<accession>A0A822EGX4</accession>
<reference evidence="1" key="1">
    <citation type="submission" date="2021-02" db="EMBL/GenBank/DDBJ databases">
        <authorList>
            <person name="Nowell W R."/>
        </authorList>
    </citation>
    <scope>NUCLEOTIDE SEQUENCE</scope>
</reference>
<dbReference type="Proteomes" id="UP000663848">
    <property type="component" value="Unassembled WGS sequence"/>
</dbReference>
<comment type="caution">
    <text evidence="1">The sequence shown here is derived from an EMBL/GenBank/DDBJ whole genome shotgun (WGS) entry which is preliminary data.</text>
</comment>
<sequence>SLNVLHTLSPTRYQNQQIADKTNNSSSTVITNGQVPSMPGNNVTNSAAALAAATAYRRNFNACAKPPYRYFNK</sequence>
<feature type="non-terminal residue" evidence="1">
    <location>
        <position position="1"/>
    </location>
</feature>
<evidence type="ECO:0000313" key="1">
    <source>
        <dbReference type="EMBL" id="CAF5103273.1"/>
    </source>
</evidence>
<organism evidence="1 2">
    <name type="scientific">Rotaria socialis</name>
    <dbReference type="NCBI Taxonomy" id="392032"/>
    <lineage>
        <taxon>Eukaryota</taxon>
        <taxon>Metazoa</taxon>
        <taxon>Spiralia</taxon>
        <taxon>Gnathifera</taxon>
        <taxon>Rotifera</taxon>
        <taxon>Eurotatoria</taxon>
        <taxon>Bdelloidea</taxon>
        <taxon>Philodinida</taxon>
        <taxon>Philodinidae</taxon>
        <taxon>Rotaria</taxon>
    </lineage>
</organism>
<protein>
    <submittedName>
        <fullName evidence="1">Uncharacterized protein</fullName>
    </submittedName>
</protein>
<dbReference type="EMBL" id="CAJOBR010072269">
    <property type="protein sequence ID" value="CAF5103273.1"/>
    <property type="molecule type" value="Genomic_DNA"/>
</dbReference>
<evidence type="ECO:0000313" key="2">
    <source>
        <dbReference type="Proteomes" id="UP000663848"/>
    </source>
</evidence>
<proteinExistence type="predicted"/>
<gene>
    <name evidence="1" type="ORF">QYT958_LOCUS44968</name>
</gene>
<dbReference type="AlphaFoldDB" id="A0A822EGX4"/>
<name>A0A822EGX4_9BILA</name>